<feature type="transmembrane region" description="Helical" evidence="1">
    <location>
        <begin position="29"/>
        <end position="51"/>
    </location>
</feature>
<keyword evidence="1" id="KW-0812">Transmembrane</keyword>
<keyword evidence="1" id="KW-0472">Membrane</keyword>
<keyword evidence="3" id="KW-1185">Reference proteome</keyword>
<accession>A0A9P5UGU6</accession>
<dbReference type="Proteomes" id="UP000772434">
    <property type="component" value="Unassembled WGS sequence"/>
</dbReference>
<evidence type="ECO:0000256" key="1">
    <source>
        <dbReference type="SAM" id="Phobius"/>
    </source>
</evidence>
<name>A0A9P5UGU6_9AGAR</name>
<comment type="caution">
    <text evidence="2">The sequence shown here is derived from an EMBL/GenBank/DDBJ whole genome shotgun (WGS) entry which is preliminary data.</text>
</comment>
<dbReference type="EMBL" id="JADNRY010000002">
    <property type="protein sequence ID" value="KAF9077883.1"/>
    <property type="molecule type" value="Genomic_DNA"/>
</dbReference>
<reference evidence="2" key="1">
    <citation type="submission" date="2020-11" db="EMBL/GenBank/DDBJ databases">
        <authorList>
            <consortium name="DOE Joint Genome Institute"/>
            <person name="Ahrendt S."/>
            <person name="Riley R."/>
            <person name="Andreopoulos W."/>
            <person name="Labutti K."/>
            <person name="Pangilinan J."/>
            <person name="Ruiz-Duenas F.J."/>
            <person name="Barrasa J.M."/>
            <person name="Sanchez-Garcia M."/>
            <person name="Camarero S."/>
            <person name="Miyauchi S."/>
            <person name="Serrano A."/>
            <person name="Linde D."/>
            <person name="Babiker R."/>
            <person name="Drula E."/>
            <person name="Ayuso-Fernandez I."/>
            <person name="Pacheco R."/>
            <person name="Padilla G."/>
            <person name="Ferreira P."/>
            <person name="Barriuso J."/>
            <person name="Kellner H."/>
            <person name="Castanera R."/>
            <person name="Alfaro M."/>
            <person name="Ramirez L."/>
            <person name="Pisabarro A.G."/>
            <person name="Kuo A."/>
            <person name="Tritt A."/>
            <person name="Lipzen A."/>
            <person name="He G."/>
            <person name="Yan M."/>
            <person name="Ng V."/>
            <person name="Cullen D."/>
            <person name="Martin F."/>
            <person name="Rosso M.-N."/>
            <person name="Henrissat B."/>
            <person name="Hibbett D."/>
            <person name="Martinez A.T."/>
            <person name="Grigoriev I.V."/>
        </authorList>
    </citation>
    <scope>NUCLEOTIDE SEQUENCE</scope>
    <source>
        <strain evidence="2">AH 40177</strain>
    </source>
</reference>
<proteinExistence type="predicted"/>
<dbReference type="AlphaFoldDB" id="A0A9P5UGU6"/>
<protein>
    <submittedName>
        <fullName evidence="2">Uncharacterized protein</fullName>
    </submittedName>
</protein>
<keyword evidence="1" id="KW-1133">Transmembrane helix</keyword>
<gene>
    <name evidence="2" type="ORF">BDP27DRAFT_329228</name>
</gene>
<organism evidence="2 3">
    <name type="scientific">Rhodocollybia butyracea</name>
    <dbReference type="NCBI Taxonomy" id="206335"/>
    <lineage>
        <taxon>Eukaryota</taxon>
        <taxon>Fungi</taxon>
        <taxon>Dikarya</taxon>
        <taxon>Basidiomycota</taxon>
        <taxon>Agaricomycotina</taxon>
        <taxon>Agaricomycetes</taxon>
        <taxon>Agaricomycetidae</taxon>
        <taxon>Agaricales</taxon>
        <taxon>Marasmiineae</taxon>
        <taxon>Omphalotaceae</taxon>
        <taxon>Rhodocollybia</taxon>
    </lineage>
</organism>
<evidence type="ECO:0000313" key="2">
    <source>
        <dbReference type="EMBL" id="KAF9077883.1"/>
    </source>
</evidence>
<evidence type="ECO:0000313" key="3">
    <source>
        <dbReference type="Proteomes" id="UP000772434"/>
    </source>
</evidence>
<sequence>MSSSPEYQTPLVDCSKVTQNLLTTLLTSLPAPCLWILASTVISMTILRYTLLPCLTLRGLEETIKAVDKMLQGHIGLGIIPSNVDSGAGSNFCFALGLDYSEHLLCNDQLGYLDIGNLEDSRRCMDYEERLCRIKDIVHDLRLQPPPPSLTSFLKVYITRICTISSAYKEVHILRHEIKHLTLLISKRHNKFKLDVVLLRKQRSTCPQNIMEHQSVRGYQISYPK</sequence>